<sequence length="85" mass="10268">YGAFNPCVLAKYNDHWITSPNADFVPKLFLFEGKTIMLCHNGRFGHINCFQWPQLYAKHYMWARCIPQHAVYQDDPTWSWMWWNI</sequence>
<dbReference type="EMBL" id="KN832015">
    <property type="protein sequence ID" value="KIN98435.1"/>
    <property type="molecule type" value="Genomic_DNA"/>
</dbReference>
<protein>
    <submittedName>
        <fullName evidence="1">Uncharacterized protein</fullName>
    </submittedName>
</protein>
<dbReference type="OrthoDB" id="2804090at2759"/>
<feature type="non-terminal residue" evidence="1">
    <location>
        <position position="1"/>
    </location>
</feature>
<gene>
    <name evidence="1" type="ORF">M404DRAFT_111049</name>
</gene>
<reference evidence="1 2" key="1">
    <citation type="submission" date="2014-04" db="EMBL/GenBank/DDBJ databases">
        <authorList>
            <consortium name="DOE Joint Genome Institute"/>
            <person name="Kuo A."/>
            <person name="Kohler A."/>
            <person name="Costa M.D."/>
            <person name="Nagy L.G."/>
            <person name="Floudas D."/>
            <person name="Copeland A."/>
            <person name="Barry K.W."/>
            <person name="Cichocki N."/>
            <person name="Veneault-Fourrey C."/>
            <person name="LaButti K."/>
            <person name="Lindquist E.A."/>
            <person name="Lipzen A."/>
            <person name="Lundell T."/>
            <person name="Morin E."/>
            <person name="Murat C."/>
            <person name="Sun H."/>
            <person name="Tunlid A."/>
            <person name="Henrissat B."/>
            <person name="Grigoriev I.V."/>
            <person name="Hibbett D.S."/>
            <person name="Martin F."/>
            <person name="Nordberg H.P."/>
            <person name="Cantor M.N."/>
            <person name="Hua S.X."/>
        </authorList>
    </citation>
    <scope>NUCLEOTIDE SEQUENCE [LARGE SCALE GENOMIC DNA]</scope>
    <source>
        <strain evidence="1 2">Marx 270</strain>
    </source>
</reference>
<name>A0A0C3NSF8_PISTI</name>
<dbReference type="InParanoid" id="A0A0C3NSF8"/>
<evidence type="ECO:0000313" key="2">
    <source>
        <dbReference type="Proteomes" id="UP000054217"/>
    </source>
</evidence>
<dbReference type="Proteomes" id="UP000054217">
    <property type="component" value="Unassembled WGS sequence"/>
</dbReference>
<evidence type="ECO:0000313" key="1">
    <source>
        <dbReference type="EMBL" id="KIN98435.1"/>
    </source>
</evidence>
<feature type="non-terminal residue" evidence="1">
    <location>
        <position position="85"/>
    </location>
</feature>
<keyword evidence="2" id="KW-1185">Reference proteome</keyword>
<dbReference type="HOGENOM" id="CLU_125776_2_0_1"/>
<dbReference type="AlphaFoldDB" id="A0A0C3NSF8"/>
<proteinExistence type="predicted"/>
<reference evidence="2" key="2">
    <citation type="submission" date="2015-01" db="EMBL/GenBank/DDBJ databases">
        <title>Evolutionary Origins and Diversification of the Mycorrhizal Mutualists.</title>
        <authorList>
            <consortium name="DOE Joint Genome Institute"/>
            <consortium name="Mycorrhizal Genomics Consortium"/>
            <person name="Kohler A."/>
            <person name="Kuo A."/>
            <person name="Nagy L.G."/>
            <person name="Floudas D."/>
            <person name="Copeland A."/>
            <person name="Barry K.W."/>
            <person name="Cichocki N."/>
            <person name="Veneault-Fourrey C."/>
            <person name="LaButti K."/>
            <person name="Lindquist E.A."/>
            <person name="Lipzen A."/>
            <person name="Lundell T."/>
            <person name="Morin E."/>
            <person name="Murat C."/>
            <person name="Riley R."/>
            <person name="Ohm R."/>
            <person name="Sun H."/>
            <person name="Tunlid A."/>
            <person name="Henrissat B."/>
            <person name="Grigoriev I.V."/>
            <person name="Hibbett D.S."/>
            <person name="Martin F."/>
        </authorList>
    </citation>
    <scope>NUCLEOTIDE SEQUENCE [LARGE SCALE GENOMIC DNA]</scope>
    <source>
        <strain evidence="2">Marx 270</strain>
    </source>
</reference>
<organism evidence="1 2">
    <name type="scientific">Pisolithus tinctorius Marx 270</name>
    <dbReference type="NCBI Taxonomy" id="870435"/>
    <lineage>
        <taxon>Eukaryota</taxon>
        <taxon>Fungi</taxon>
        <taxon>Dikarya</taxon>
        <taxon>Basidiomycota</taxon>
        <taxon>Agaricomycotina</taxon>
        <taxon>Agaricomycetes</taxon>
        <taxon>Agaricomycetidae</taxon>
        <taxon>Boletales</taxon>
        <taxon>Sclerodermatineae</taxon>
        <taxon>Pisolithaceae</taxon>
        <taxon>Pisolithus</taxon>
    </lineage>
</organism>
<accession>A0A0C3NSF8</accession>